<protein>
    <submittedName>
        <fullName evidence="3">Extracellular solute-binding protein</fullName>
    </submittedName>
</protein>
<evidence type="ECO:0000313" key="3">
    <source>
        <dbReference type="EMBL" id="NBJ92372.1"/>
    </source>
</evidence>
<proteinExistence type="predicted"/>
<feature type="region of interest" description="Disordered" evidence="1">
    <location>
        <begin position="32"/>
        <end position="68"/>
    </location>
</feature>
<evidence type="ECO:0000256" key="1">
    <source>
        <dbReference type="SAM" id="MobiDB-lite"/>
    </source>
</evidence>
<dbReference type="InterPro" id="IPR050490">
    <property type="entry name" value="Bact_solute-bd_prot1"/>
</dbReference>
<dbReference type="SUPFAM" id="SSF53850">
    <property type="entry name" value="Periplasmic binding protein-like II"/>
    <property type="match status" value="1"/>
</dbReference>
<comment type="caution">
    <text evidence="3">The sequence shown here is derived from an EMBL/GenBank/DDBJ whole genome shotgun (WGS) entry which is preliminary data.</text>
</comment>
<sequence>MKKRWKSIIALGLSTVMCLSLAACGGGDTAGAGTDNGGADSAAEDSGSADTGTADAGTGDSGSADSGASGDKVITFWNVGTEGADKETYEMAIRQFEENSTSGYTIENIPTQNDKYKEKLVIAMSSGECPDMYTSWSGGPMNEYIYSGYAQPLDDLYEKYNLKDRFMEGAIEQASYNGKIYAIPVKNISIAGIYYNKDLFEQYGVSVPTTVSELESACDTFLANGILPFTLANGPKWTGSMYFQCLAARKGGLEPFQKAASGEGSFEDECFVYAGEKIQEWVNKGYFPEGFNSMSEDDGQATQFFYTEEAAMYLIGSWKTASFKTDSDEAGNNFYDKVGWFSFPAVDGSDADPSILCGTMGDQFISFNCTDEKLDAAFEFATYLSSDETVEYMVGASLIPPVKGVEDLITDPISKSMIEASNQAAAVQLWYDQYLSPAVANAHLDGNQEVFGLTMTPEDTNKKMQQAMEEDLAE</sequence>
<dbReference type="EMBL" id="QZDT01000007">
    <property type="protein sequence ID" value="NBJ92372.1"/>
    <property type="molecule type" value="Genomic_DNA"/>
</dbReference>
<gene>
    <name evidence="3" type="ORF">D5281_07110</name>
</gene>
<dbReference type="Gene3D" id="3.40.190.10">
    <property type="entry name" value="Periplasmic binding protein-like II"/>
    <property type="match status" value="2"/>
</dbReference>
<dbReference type="OrthoDB" id="1929810at2"/>
<dbReference type="Pfam" id="PF01547">
    <property type="entry name" value="SBP_bac_1"/>
    <property type="match status" value="1"/>
</dbReference>
<dbReference type="PANTHER" id="PTHR43649:SF14">
    <property type="entry name" value="BLR3389 PROTEIN"/>
    <property type="match status" value="1"/>
</dbReference>
<evidence type="ECO:0000256" key="2">
    <source>
        <dbReference type="SAM" id="SignalP"/>
    </source>
</evidence>
<dbReference type="PROSITE" id="PS51257">
    <property type="entry name" value="PROKAR_LIPOPROTEIN"/>
    <property type="match status" value="1"/>
</dbReference>
<organism evidence="3 4">
    <name type="scientific">Parablautia muri</name>
    <dbReference type="NCBI Taxonomy" id="2320879"/>
    <lineage>
        <taxon>Bacteria</taxon>
        <taxon>Bacillati</taxon>
        <taxon>Bacillota</taxon>
        <taxon>Clostridia</taxon>
        <taxon>Lachnospirales</taxon>
        <taxon>Lachnospiraceae</taxon>
        <taxon>Parablautia</taxon>
    </lineage>
</organism>
<keyword evidence="4" id="KW-1185">Reference proteome</keyword>
<accession>A0A9X5BEW7</accession>
<feature type="signal peptide" evidence="2">
    <location>
        <begin position="1"/>
        <end position="22"/>
    </location>
</feature>
<feature type="compositionally biased region" description="Low complexity" evidence="1">
    <location>
        <begin position="37"/>
        <end position="68"/>
    </location>
</feature>
<name>A0A9X5BEW7_9FIRM</name>
<dbReference type="PANTHER" id="PTHR43649">
    <property type="entry name" value="ARABINOSE-BINDING PROTEIN-RELATED"/>
    <property type="match status" value="1"/>
</dbReference>
<dbReference type="AlphaFoldDB" id="A0A9X5BEW7"/>
<dbReference type="RefSeq" id="WP_160559464.1">
    <property type="nucleotide sequence ID" value="NZ_QZDT01000007.1"/>
</dbReference>
<keyword evidence="2" id="KW-0732">Signal</keyword>
<evidence type="ECO:0000313" key="4">
    <source>
        <dbReference type="Proteomes" id="UP001154420"/>
    </source>
</evidence>
<dbReference type="Proteomes" id="UP001154420">
    <property type="component" value="Unassembled WGS sequence"/>
</dbReference>
<reference evidence="3" key="1">
    <citation type="submission" date="2018-09" db="EMBL/GenBank/DDBJ databases">
        <title>Murine metabolic-syndrome-specific gut microbial biobank.</title>
        <authorList>
            <person name="Liu C."/>
        </authorList>
    </citation>
    <scope>NUCLEOTIDE SEQUENCE</scope>
    <source>
        <strain evidence="3">D42-62</strain>
    </source>
</reference>
<feature type="chain" id="PRO_5040986430" evidence="2">
    <location>
        <begin position="23"/>
        <end position="474"/>
    </location>
</feature>
<dbReference type="InterPro" id="IPR006059">
    <property type="entry name" value="SBP"/>
</dbReference>